<dbReference type="RefSeq" id="WP_145088594.1">
    <property type="nucleotide sequence ID" value="NZ_CP036274.1"/>
</dbReference>
<evidence type="ECO:0000256" key="6">
    <source>
        <dbReference type="ARBA" id="ARBA00023274"/>
    </source>
</evidence>
<dbReference type="GO" id="GO:0003735">
    <property type="term" value="F:structural constituent of ribosome"/>
    <property type="evidence" value="ECO:0007669"/>
    <property type="project" value="InterPro"/>
</dbReference>
<evidence type="ECO:0000256" key="2">
    <source>
        <dbReference type="ARBA" id="ARBA00007634"/>
    </source>
</evidence>
<dbReference type="AlphaFoldDB" id="A0A517YBJ3"/>
<keyword evidence="6 8" id="KW-0687">Ribonucleoprotein</keyword>
<dbReference type="HAMAP" id="MF_00500">
    <property type="entry name" value="Ribosomal_bS20"/>
    <property type="match status" value="1"/>
</dbReference>
<keyword evidence="5 8" id="KW-0689">Ribosomal protein</keyword>
<accession>A0A517YBJ3</accession>
<evidence type="ECO:0000256" key="5">
    <source>
        <dbReference type="ARBA" id="ARBA00022980"/>
    </source>
</evidence>
<evidence type="ECO:0000256" key="8">
    <source>
        <dbReference type="HAMAP-Rule" id="MF_00500"/>
    </source>
</evidence>
<name>A0A517YBJ3_9BACT</name>
<comment type="function">
    <text evidence="1 8">Binds directly to 16S ribosomal RNA.</text>
</comment>
<keyword evidence="3 8" id="KW-0699">rRNA-binding</keyword>
<proteinExistence type="inferred from homology"/>
<dbReference type="PANTHER" id="PTHR33398">
    <property type="entry name" value="30S RIBOSOMAL PROTEIN S20"/>
    <property type="match status" value="1"/>
</dbReference>
<dbReference type="SUPFAM" id="SSF46992">
    <property type="entry name" value="Ribosomal protein S20"/>
    <property type="match status" value="1"/>
</dbReference>
<dbReference type="InterPro" id="IPR002583">
    <property type="entry name" value="Ribosomal_bS20"/>
</dbReference>
<dbReference type="Proteomes" id="UP000315017">
    <property type="component" value="Chromosome"/>
</dbReference>
<dbReference type="InterPro" id="IPR036510">
    <property type="entry name" value="Ribosomal_bS20_sf"/>
</dbReference>
<dbReference type="GO" id="GO:0070181">
    <property type="term" value="F:small ribosomal subunit rRNA binding"/>
    <property type="evidence" value="ECO:0007669"/>
    <property type="project" value="TreeGrafter"/>
</dbReference>
<keyword evidence="11" id="KW-1185">Reference proteome</keyword>
<gene>
    <name evidence="8 10" type="primary">rpsT</name>
    <name evidence="10" type="ORF">ETAA8_27110</name>
</gene>
<protein>
    <recommendedName>
        <fullName evidence="7 8">Small ribosomal subunit protein bS20</fullName>
    </recommendedName>
</protein>
<evidence type="ECO:0000256" key="1">
    <source>
        <dbReference type="ARBA" id="ARBA00003134"/>
    </source>
</evidence>
<dbReference type="NCBIfam" id="TIGR00029">
    <property type="entry name" value="S20"/>
    <property type="match status" value="1"/>
</dbReference>
<evidence type="ECO:0000256" key="4">
    <source>
        <dbReference type="ARBA" id="ARBA00022884"/>
    </source>
</evidence>
<dbReference type="Gene3D" id="1.20.58.110">
    <property type="entry name" value="Ribosomal protein S20"/>
    <property type="match status" value="1"/>
</dbReference>
<evidence type="ECO:0000256" key="7">
    <source>
        <dbReference type="ARBA" id="ARBA00035136"/>
    </source>
</evidence>
<sequence>MPHTSSAKKRQRQNLKRRASNRATKSLLKTQVRKVTTAATSGDMTAAASEFKVAVQKLDRAAVKGVIHKNAASRKKSRLSAALKKAKAAAAAK</sequence>
<dbReference type="FunFam" id="1.20.58.110:FF:000001">
    <property type="entry name" value="30S ribosomal protein S20"/>
    <property type="match status" value="1"/>
</dbReference>
<evidence type="ECO:0000313" key="10">
    <source>
        <dbReference type="EMBL" id="QDU27623.1"/>
    </source>
</evidence>
<evidence type="ECO:0000256" key="3">
    <source>
        <dbReference type="ARBA" id="ARBA00022730"/>
    </source>
</evidence>
<dbReference type="PANTHER" id="PTHR33398:SF1">
    <property type="entry name" value="SMALL RIBOSOMAL SUBUNIT PROTEIN BS20C"/>
    <property type="match status" value="1"/>
</dbReference>
<organism evidence="10 11">
    <name type="scientific">Anatilimnocola aggregata</name>
    <dbReference type="NCBI Taxonomy" id="2528021"/>
    <lineage>
        <taxon>Bacteria</taxon>
        <taxon>Pseudomonadati</taxon>
        <taxon>Planctomycetota</taxon>
        <taxon>Planctomycetia</taxon>
        <taxon>Pirellulales</taxon>
        <taxon>Pirellulaceae</taxon>
        <taxon>Anatilimnocola</taxon>
    </lineage>
</organism>
<dbReference type="GO" id="GO:0006412">
    <property type="term" value="P:translation"/>
    <property type="evidence" value="ECO:0007669"/>
    <property type="project" value="UniProtKB-UniRule"/>
</dbReference>
<dbReference type="Pfam" id="PF01649">
    <property type="entry name" value="Ribosomal_S20p"/>
    <property type="match status" value="1"/>
</dbReference>
<feature type="compositionally biased region" description="Polar residues" evidence="9">
    <location>
        <begin position="21"/>
        <end position="31"/>
    </location>
</feature>
<evidence type="ECO:0000256" key="9">
    <source>
        <dbReference type="SAM" id="MobiDB-lite"/>
    </source>
</evidence>
<dbReference type="GO" id="GO:0005829">
    <property type="term" value="C:cytosol"/>
    <property type="evidence" value="ECO:0007669"/>
    <property type="project" value="TreeGrafter"/>
</dbReference>
<dbReference type="EMBL" id="CP036274">
    <property type="protein sequence ID" value="QDU27623.1"/>
    <property type="molecule type" value="Genomic_DNA"/>
</dbReference>
<reference evidence="10 11" key="1">
    <citation type="submission" date="2019-02" db="EMBL/GenBank/DDBJ databases">
        <title>Deep-cultivation of Planctomycetes and their phenomic and genomic characterization uncovers novel biology.</title>
        <authorList>
            <person name="Wiegand S."/>
            <person name="Jogler M."/>
            <person name="Boedeker C."/>
            <person name="Pinto D."/>
            <person name="Vollmers J."/>
            <person name="Rivas-Marin E."/>
            <person name="Kohn T."/>
            <person name="Peeters S.H."/>
            <person name="Heuer A."/>
            <person name="Rast P."/>
            <person name="Oberbeckmann S."/>
            <person name="Bunk B."/>
            <person name="Jeske O."/>
            <person name="Meyerdierks A."/>
            <person name="Storesund J.E."/>
            <person name="Kallscheuer N."/>
            <person name="Luecker S."/>
            <person name="Lage O.M."/>
            <person name="Pohl T."/>
            <person name="Merkel B.J."/>
            <person name="Hornburger P."/>
            <person name="Mueller R.-W."/>
            <person name="Bruemmer F."/>
            <person name="Labrenz M."/>
            <person name="Spormann A.M."/>
            <person name="Op den Camp H."/>
            <person name="Overmann J."/>
            <person name="Amann R."/>
            <person name="Jetten M.S.M."/>
            <person name="Mascher T."/>
            <person name="Medema M.H."/>
            <person name="Devos D.P."/>
            <person name="Kaster A.-K."/>
            <person name="Ovreas L."/>
            <person name="Rohde M."/>
            <person name="Galperin M.Y."/>
            <person name="Jogler C."/>
        </authorList>
    </citation>
    <scope>NUCLEOTIDE SEQUENCE [LARGE SCALE GENOMIC DNA]</scope>
    <source>
        <strain evidence="10 11">ETA_A8</strain>
    </source>
</reference>
<dbReference type="KEGG" id="aagg:ETAA8_27110"/>
<comment type="similarity">
    <text evidence="2 8">Belongs to the bacterial ribosomal protein bS20 family.</text>
</comment>
<feature type="compositionally biased region" description="Basic residues" evidence="9">
    <location>
        <begin position="1"/>
        <end position="20"/>
    </location>
</feature>
<feature type="region of interest" description="Disordered" evidence="9">
    <location>
        <begin position="1"/>
        <end position="31"/>
    </location>
</feature>
<dbReference type="GO" id="GO:0015935">
    <property type="term" value="C:small ribosomal subunit"/>
    <property type="evidence" value="ECO:0007669"/>
    <property type="project" value="TreeGrafter"/>
</dbReference>
<evidence type="ECO:0000313" key="11">
    <source>
        <dbReference type="Proteomes" id="UP000315017"/>
    </source>
</evidence>
<dbReference type="OrthoDB" id="289707at2"/>
<keyword evidence="4 8" id="KW-0694">RNA-binding</keyword>